<comment type="caution">
    <text evidence="1">The sequence shown here is derived from an EMBL/GenBank/DDBJ whole genome shotgun (WGS) entry which is preliminary data.</text>
</comment>
<keyword evidence="2" id="KW-1185">Reference proteome</keyword>
<evidence type="ECO:0000313" key="1">
    <source>
        <dbReference type="EMBL" id="GFO04393.1"/>
    </source>
</evidence>
<dbReference type="Proteomes" id="UP000735302">
    <property type="component" value="Unassembled WGS sequence"/>
</dbReference>
<sequence>MHPKCGKKIKCSSPGCIKSKDGTILMEKNEILNIWSEYVEDLFKDDRVKKSKIEKNMEGSTTLKEEIKTAQPKTYNGCHKAQVLLERMLSEFPDSDNESEATTEVVDELYRLQNEASTNTATELCNINSETEASIEPTVTYSHYRFD</sequence>
<gene>
    <name evidence="1" type="ORF">PoB_003089800</name>
</gene>
<name>A0AAV4ACX6_9GAST</name>
<proteinExistence type="predicted"/>
<reference evidence="1 2" key="1">
    <citation type="journal article" date="2021" name="Elife">
        <title>Chloroplast acquisition without the gene transfer in kleptoplastic sea slugs, Plakobranchus ocellatus.</title>
        <authorList>
            <person name="Maeda T."/>
            <person name="Takahashi S."/>
            <person name="Yoshida T."/>
            <person name="Shimamura S."/>
            <person name="Takaki Y."/>
            <person name="Nagai Y."/>
            <person name="Toyoda A."/>
            <person name="Suzuki Y."/>
            <person name="Arimoto A."/>
            <person name="Ishii H."/>
            <person name="Satoh N."/>
            <person name="Nishiyama T."/>
            <person name="Hasebe M."/>
            <person name="Maruyama T."/>
            <person name="Minagawa J."/>
            <person name="Obokata J."/>
            <person name="Shigenobu S."/>
        </authorList>
    </citation>
    <scope>NUCLEOTIDE SEQUENCE [LARGE SCALE GENOMIC DNA]</scope>
</reference>
<organism evidence="1 2">
    <name type="scientific">Plakobranchus ocellatus</name>
    <dbReference type="NCBI Taxonomy" id="259542"/>
    <lineage>
        <taxon>Eukaryota</taxon>
        <taxon>Metazoa</taxon>
        <taxon>Spiralia</taxon>
        <taxon>Lophotrochozoa</taxon>
        <taxon>Mollusca</taxon>
        <taxon>Gastropoda</taxon>
        <taxon>Heterobranchia</taxon>
        <taxon>Euthyneura</taxon>
        <taxon>Panpulmonata</taxon>
        <taxon>Sacoglossa</taxon>
        <taxon>Placobranchoidea</taxon>
        <taxon>Plakobranchidae</taxon>
        <taxon>Plakobranchus</taxon>
    </lineage>
</organism>
<dbReference type="EMBL" id="BLXT01003739">
    <property type="protein sequence ID" value="GFO04393.1"/>
    <property type="molecule type" value="Genomic_DNA"/>
</dbReference>
<evidence type="ECO:0000313" key="2">
    <source>
        <dbReference type="Proteomes" id="UP000735302"/>
    </source>
</evidence>
<dbReference type="AlphaFoldDB" id="A0AAV4ACX6"/>
<protein>
    <submittedName>
        <fullName evidence="1">Uncharacterized protein</fullName>
    </submittedName>
</protein>
<accession>A0AAV4ACX6</accession>